<dbReference type="InterPro" id="IPR032508">
    <property type="entry name" value="FecR_C"/>
</dbReference>
<sequence length="395" mass="44615">MDKKIDRDLLARYVRDECNAEELEQVRQFLFQPEWKHALEELLEEDFAQFSPVEPEEEESRAWNRRFQEKHIQSSNDRSIFRRMRWSGYAAAVALFIISAVFVVVRTSTQPSEERLAEHEEEVLPGSDKAILMLSDGNTVSLSDVANGKLTEQGGVEVEKTTEGEIVYKAGAKVAQASNTYNSVMTPNGGQYRITLPDGSKAWLNAASSLTYPVRFPADERRVKMTGEVYFEVAKVKRTDGDGNVPFFVETDKQEISVLGTKFNVNAYVDEPYLKTMLVEGSVKVTAFKNGQSTLLKPGQQALLSDVLTVQPADIDQQLGWQRGDFVFKGESLESVLRHISRWYDVETQCPPHLGKLRFAGIVSRSKPLSSLIKIMESTNDINITLHERRLIVTD</sequence>
<keyword evidence="1" id="KW-1133">Transmembrane helix</keyword>
<evidence type="ECO:0000313" key="4">
    <source>
        <dbReference type="EMBL" id="PRD47827.1"/>
    </source>
</evidence>
<dbReference type="InterPro" id="IPR012373">
    <property type="entry name" value="Ferrdict_sens_TM"/>
</dbReference>
<dbReference type="Pfam" id="PF16344">
    <property type="entry name" value="FecR_C"/>
    <property type="match status" value="1"/>
</dbReference>
<dbReference type="PANTHER" id="PTHR30273">
    <property type="entry name" value="PERIPLASMIC SIGNAL SENSOR AND SIGMA FACTOR ACTIVATOR FECR-RELATED"/>
    <property type="match status" value="1"/>
</dbReference>
<organism evidence="4 5">
    <name type="scientific">Sphingobacterium haloxyli</name>
    <dbReference type="NCBI Taxonomy" id="2100533"/>
    <lineage>
        <taxon>Bacteria</taxon>
        <taxon>Pseudomonadati</taxon>
        <taxon>Bacteroidota</taxon>
        <taxon>Sphingobacteriia</taxon>
        <taxon>Sphingobacteriales</taxon>
        <taxon>Sphingobacteriaceae</taxon>
        <taxon>Sphingobacterium</taxon>
    </lineage>
</organism>
<dbReference type="PANTHER" id="PTHR30273:SF2">
    <property type="entry name" value="PROTEIN FECR"/>
    <property type="match status" value="1"/>
</dbReference>
<dbReference type="InterPro" id="IPR006860">
    <property type="entry name" value="FecR"/>
</dbReference>
<keyword evidence="5" id="KW-1185">Reference proteome</keyword>
<reference evidence="4 5" key="1">
    <citation type="submission" date="2018-02" db="EMBL/GenBank/DDBJ databases">
        <title>The draft genome of Sphingobacterium sp. 5JN-11.</title>
        <authorList>
            <person name="Liu L."/>
            <person name="Li L."/>
            <person name="Liang L."/>
            <person name="Zhang X."/>
            <person name="Wang T."/>
        </authorList>
    </citation>
    <scope>NUCLEOTIDE SEQUENCE [LARGE SCALE GENOMIC DNA]</scope>
    <source>
        <strain evidence="4 5">5JN-11</strain>
    </source>
</reference>
<dbReference type="GO" id="GO:0016989">
    <property type="term" value="F:sigma factor antagonist activity"/>
    <property type="evidence" value="ECO:0007669"/>
    <property type="project" value="TreeGrafter"/>
</dbReference>
<feature type="domain" description="FecR protein" evidence="2">
    <location>
        <begin position="184"/>
        <end position="284"/>
    </location>
</feature>
<dbReference type="Gene3D" id="2.60.120.1440">
    <property type="match status" value="1"/>
</dbReference>
<keyword evidence="1" id="KW-0812">Transmembrane</keyword>
<dbReference type="Pfam" id="PF04773">
    <property type="entry name" value="FecR"/>
    <property type="match status" value="1"/>
</dbReference>
<dbReference type="Proteomes" id="UP000239711">
    <property type="component" value="Unassembled WGS sequence"/>
</dbReference>
<evidence type="ECO:0000256" key="1">
    <source>
        <dbReference type="SAM" id="Phobius"/>
    </source>
</evidence>
<gene>
    <name evidence="4" type="ORF">C5745_07890</name>
</gene>
<dbReference type="EMBL" id="PVBQ01000005">
    <property type="protein sequence ID" value="PRD47827.1"/>
    <property type="molecule type" value="Genomic_DNA"/>
</dbReference>
<evidence type="ECO:0000259" key="3">
    <source>
        <dbReference type="Pfam" id="PF16344"/>
    </source>
</evidence>
<dbReference type="OrthoDB" id="1099963at2"/>
<dbReference type="RefSeq" id="WP_105716454.1">
    <property type="nucleotide sequence ID" value="NZ_PVBQ01000005.1"/>
</dbReference>
<feature type="domain" description="Protein FecR C-terminal" evidence="3">
    <location>
        <begin position="325"/>
        <end position="393"/>
    </location>
</feature>
<evidence type="ECO:0000313" key="5">
    <source>
        <dbReference type="Proteomes" id="UP000239711"/>
    </source>
</evidence>
<accession>A0A2S9J4X7</accession>
<evidence type="ECO:0000259" key="2">
    <source>
        <dbReference type="Pfam" id="PF04773"/>
    </source>
</evidence>
<protein>
    <submittedName>
        <fullName evidence="4">Anti-sigma factor</fullName>
    </submittedName>
</protein>
<comment type="caution">
    <text evidence="4">The sequence shown here is derived from an EMBL/GenBank/DDBJ whole genome shotgun (WGS) entry which is preliminary data.</text>
</comment>
<dbReference type="AlphaFoldDB" id="A0A2S9J4X7"/>
<proteinExistence type="predicted"/>
<name>A0A2S9J4X7_9SPHI</name>
<dbReference type="Gene3D" id="3.55.50.30">
    <property type="match status" value="1"/>
</dbReference>
<feature type="transmembrane region" description="Helical" evidence="1">
    <location>
        <begin position="86"/>
        <end position="105"/>
    </location>
</feature>
<keyword evidence="1" id="KW-0472">Membrane</keyword>